<keyword evidence="3" id="KW-0479">Metal-binding</keyword>
<evidence type="ECO:0000313" key="8">
    <source>
        <dbReference type="EMBL" id="GAA4336560.1"/>
    </source>
</evidence>
<dbReference type="EMBL" id="BAABGJ010000011">
    <property type="protein sequence ID" value="GAA4336560.1"/>
    <property type="molecule type" value="Genomic_DNA"/>
</dbReference>
<keyword evidence="9" id="KW-1185">Reference proteome</keyword>
<dbReference type="PANTHER" id="PTHR12318">
    <property type="entry name" value="TESTOSTERONE-REGULATED PROTEIN RP2"/>
    <property type="match status" value="1"/>
</dbReference>
<dbReference type="SUPFAM" id="SSF55811">
    <property type="entry name" value="Nudix"/>
    <property type="match status" value="1"/>
</dbReference>
<evidence type="ECO:0000256" key="1">
    <source>
        <dbReference type="ARBA" id="ARBA00001936"/>
    </source>
</evidence>
<comment type="caution">
    <text evidence="8">The sequence shown here is derived from an EMBL/GenBank/DDBJ whole genome shotgun (WGS) entry which is preliminary data.</text>
</comment>
<accession>A0ABP8HAA6</accession>
<name>A0ABP8HAA6_9BURK</name>
<comment type="cofactor">
    <cofactor evidence="2">
        <name>Mg(2+)</name>
        <dbReference type="ChEBI" id="CHEBI:18420"/>
    </cofactor>
</comment>
<dbReference type="RefSeq" id="WP_345536802.1">
    <property type="nucleotide sequence ID" value="NZ_BAABGJ010000011.1"/>
</dbReference>
<evidence type="ECO:0000256" key="4">
    <source>
        <dbReference type="ARBA" id="ARBA00022801"/>
    </source>
</evidence>
<evidence type="ECO:0000313" key="9">
    <source>
        <dbReference type="Proteomes" id="UP001500975"/>
    </source>
</evidence>
<sequence length="295" mass="32233">MQNPSPEPALPIPIRPAATVLLCRDSEGGPEVLMIQRHALSDVHGGSYVFPGGKLDAADAQLDAALHLDVPPAELHTRLADLEIDAATATALHVAAVREVFEECGLLMAHGLDAEGAGRAAALAAQRVPFNEMLGRLGLRLMADAMHPWSRWITPVNPLHSPGKRFDTRFFVAEAPPFQEPLHDDHEAVLCAWLRPRSALERYWAGEIVLAGPQVMSLAHLARHRSVASILAEARNRPPCVVRPVTFEVDGVRVAAYPGDERHPERVRVMPGPSRLMLRGRRLEPPGGAFDELWT</sequence>
<dbReference type="GO" id="GO:0016787">
    <property type="term" value="F:hydrolase activity"/>
    <property type="evidence" value="ECO:0007669"/>
    <property type="project" value="UniProtKB-KW"/>
</dbReference>
<protein>
    <submittedName>
        <fullName evidence="8">NUDIX hydrolase</fullName>
    </submittedName>
</protein>
<dbReference type="InterPro" id="IPR015797">
    <property type="entry name" value="NUDIX_hydrolase-like_dom_sf"/>
</dbReference>
<evidence type="ECO:0000259" key="7">
    <source>
        <dbReference type="PROSITE" id="PS51462"/>
    </source>
</evidence>
<dbReference type="Proteomes" id="UP001500975">
    <property type="component" value="Unassembled WGS sequence"/>
</dbReference>
<evidence type="ECO:0000256" key="2">
    <source>
        <dbReference type="ARBA" id="ARBA00001946"/>
    </source>
</evidence>
<keyword evidence="5" id="KW-0460">Magnesium</keyword>
<keyword evidence="4 8" id="KW-0378">Hydrolase</keyword>
<dbReference type="CDD" id="cd18870">
    <property type="entry name" value="NUDIX_AcylCoAdiphos_Nudt19"/>
    <property type="match status" value="1"/>
</dbReference>
<evidence type="ECO:0000256" key="3">
    <source>
        <dbReference type="ARBA" id="ARBA00022723"/>
    </source>
</evidence>
<evidence type="ECO:0000256" key="6">
    <source>
        <dbReference type="ARBA" id="ARBA00023211"/>
    </source>
</evidence>
<feature type="domain" description="Nudix hydrolase" evidence="7">
    <location>
        <begin position="13"/>
        <end position="216"/>
    </location>
</feature>
<dbReference type="Gene3D" id="3.90.79.10">
    <property type="entry name" value="Nucleoside Triphosphate Pyrophosphohydrolase"/>
    <property type="match status" value="1"/>
</dbReference>
<proteinExistence type="predicted"/>
<comment type="cofactor">
    <cofactor evidence="1">
        <name>Mn(2+)</name>
        <dbReference type="ChEBI" id="CHEBI:29035"/>
    </cofactor>
</comment>
<dbReference type="InterPro" id="IPR039121">
    <property type="entry name" value="NUDT19"/>
</dbReference>
<gene>
    <name evidence="8" type="ORF">GCM10023165_13910</name>
</gene>
<keyword evidence="6" id="KW-0464">Manganese</keyword>
<dbReference type="PANTHER" id="PTHR12318:SF0">
    <property type="entry name" value="ACYL-COENZYME A DIPHOSPHATASE NUDT19"/>
    <property type="match status" value="1"/>
</dbReference>
<reference evidence="9" key="1">
    <citation type="journal article" date="2019" name="Int. J. Syst. Evol. Microbiol.">
        <title>The Global Catalogue of Microorganisms (GCM) 10K type strain sequencing project: providing services to taxonomists for standard genome sequencing and annotation.</title>
        <authorList>
            <consortium name="The Broad Institute Genomics Platform"/>
            <consortium name="The Broad Institute Genome Sequencing Center for Infectious Disease"/>
            <person name="Wu L."/>
            <person name="Ma J."/>
        </authorList>
    </citation>
    <scope>NUCLEOTIDE SEQUENCE [LARGE SCALE GENOMIC DNA]</scope>
    <source>
        <strain evidence="9">JCM 17804</strain>
    </source>
</reference>
<evidence type="ECO:0000256" key="5">
    <source>
        <dbReference type="ARBA" id="ARBA00022842"/>
    </source>
</evidence>
<dbReference type="PROSITE" id="PS51462">
    <property type="entry name" value="NUDIX"/>
    <property type="match status" value="1"/>
</dbReference>
<dbReference type="InterPro" id="IPR000086">
    <property type="entry name" value="NUDIX_hydrolase_dom"/>
</dbReference>
<organism evidence="8 9">
    <name type="scientific">Variovorax defluvii</name>
    <dbReference type="NCBI Taxonomy" id="913761"/>
    <lineage>
        <taxon>Bacteria</taxon>
        <taxon>Pseudomonadati</taxon>
        <taxon>Pseudomonadota</taxon>
        <taxon>Betaproteobacteria</taxon>
        <taxon>Burkholderiales</taxon>
        <taxon>Comamonadaceae</taxon>
        <taxon>Variovorax</taxon>
    </lineage>
</organism>